<protein>
    <recommendedName>
        <fullName evidence="3">BTB domain-containing protein</fullName>
    </recommendedName>
</protein>
<name>A0A6A6X2H4_9PLEO</name>
<proteinExistence type="predicted"/>
<gene>
    <name evidence="1" type="ORF">K505DRAFT_365000</name>
</gene>
<dbReference type="EMBL" id="MU002092">
    <property type="protein sequence ID" value="KAF2790127.1"/>
    <property type="molecule type" value="Genomic_DNA"/>
</dbReference>
<keyword evidence="2" id="KW-1185">Reference proteome</keyword>
<accession>A0A6A6X2H4</accession>
<dbReference type="AlphaFoldDB" id="A0A6A6X2H4"/>
<dbReference type="OrthoDB" id="5275938at2759"/>
<evidence type="ECO:0000313" key="2">
    <source>
        <dbReference type="Proteomes" id="UP000799757"/>
    </source>
</evidence>
<sequence>MATTPTPPSEAPPTVVLAKRGDILLKLGDANLPKVSLLVSSGALSTVSPVFEDMFNARFKEGQSLSSAAPREIELPDDDPLCMTILCKIIHLQIDDIPRQLDVINLANFAVLCDKYACINAVRPWSRIWVLELLPATHIPGYDKLLMISYVMDLPDEFFKVTQSLIRNRTFCVDMEVAAHGHDFIPKSVFVRLQKAQVLYQNQVVDTLEPRFGSSNGLTSTCPESSTIVKDYFSKLKDRGLWPTKAMVLTQYRDQLKSMPSLVTSKCHCSLWAFCKTAPTLKDTILQRMNTIIDSTQGICLDCVYQDNGKEGLKCRIKHGKEPF</sequence>
<reference evidence="1" key="1">
    <citation type="journal article" date="2020" name="Stud. Mycol.">
        <title>101 Dothideomycetes genomes: a test case for predicting lifestyles and emergence of pathogens.</title>
        <authorList>
            <person name="Haridas S."/>
            <person name="Albert R."/>
            <person name="Binder M."/>
            <person name="Bloem J."/>
            <person name="Labutti K."/>
            <person name="Salamov A."/>
            <person name="Andreopoulos B."/>
            <person name="Baker S."/>
            <person name="Barry K."/>
            <person name="Bills G."/>
            <person name="Bluhm B."/>
            <person name="Cannon C."/>
            <person name="Castanera R."/>
            <person name="Culley D."/>
            <person name="Daum C."/>
            <person name="Ezra D."/>
            <person name="Gonzalez J."/>
            <person name="Henrissat B."/>
            <person name="Kuo A."/>
            <person name="Liang C."/>
            <person name="Lipzen A."/>
            <person name="Lutzoni F."/>
            <person name="Magnuson J."/>
            <person name="Mondo S."/>
            <person name="Nolan M."/>
            <person name="Ohm R."/>
            <person name="Pangilinan J."/>
            <person name="Park H.-J."/>
            <person name="Ramirez L."/>
            <person name="Alfaro M."/>
            <person name="Sun H."/>
            <person name="Tritt A."/>
            <person name="Yoshinaga Y."/>
            <person name="Zwiers L.-H."/>
            <person name="Turgeon B."/>
            <person name="Goodwin S."/>
            <person name="Spatafora J."/>
            <person name="Crous P."/>
            <person name="Grigoriev I."/>
        </authorList>
    </citation>
    <scope>NUCLEOTIDE SEQUENCE</scope>
    <source>
        <strain evidence="1">CBS 109.77</strain>
    </source>
</reference>
<evidence type="ECO:0008006" key="3">
    <source>
        <dbReference type="Google" id="ProtNLM"/>
    </source>
</evidence>
<dbReference type="Proteomes" id="UP000799757">
    <property type="component" value="Unassembled WGS sequence"/>
</dbReference>
<organism evidence="1 2">
    <name type="scientific">Melanomma pulvis-pyrius CBS 109.77</name>
    <dbReference type="NCBI Taxonomy" id="1314802"/>
    <lineage>
        <taxon>Eukaryota</taxon>
        <taxon>Fungi</taxon>
        <taxon>Dikarya</taxon>
        <taxon>Ascomycota</taxon>
        <taxon>Pezizomycotina</taxon>
        <taxon>Dothideomycetes</taxon>
        <taxon>Pleosporomycetidae</taxon>
        <taxon>Pleosporales</taxon>
        <taxon>Melanommataceae</taxon>
        <taxon>Melanomma</taxon>
    </lineage>
</organism>
<dbReference type="Gene3D" id="3.30.710.10">
    <property type="entry name" value="Potassium Channel Kv1.1, Chain A"/>
    <property type="match status" value="1"/>
</dbReference>
<evidence type="ECO:0000313" key="1">
    <source>
        <dbReference type="EMBL" id="KAF2790127.1"/>
    </source>
</evidence>
<dbReference type="InterPro" id="IPR011333">
    <property type="entry name" value="SKP1/BTB/POZ_sf"/>
</dbReference>